<dbReference type="EMBL" id="CP109965">
    <property type="protein sequence ID" value="WAJ71224.1"/>
    <property type="molecule type" value="Genomic_DNA"/>
</dbReference>
<sequence length="99" mass="11200">MTVQINQQEQAQAFITRIEAQLDDMVSEADADTLFTSGYLRGHIMLAAGYLEMEEKLNIDQLIENTNQSLQQAIEAGELDDKDSVLVNRLWTDLQQLKA</sequence>
<name>A0ABY7AS89_9ALTE</name>
<gene>
    <name evidence="1" type="ORF">OLW01_05340</name>
</gene>
<proteinExistence type="predicted"/>
<evidence type="ECO:0000313" key="1">
    <source>
        <dbReference type="EMBL" id="WAJ71224.1"/>
    </source>
</evidence>
<organism evidence="1 2">
    <name type="scientific">Catenovulum adriaticum</name>
    <dbReference type="NCBI Taxonomy" id="2984846"/>
    <lineage>
        <taxon>Bacteria</taxon>
        <taxon>Pseudomonadati</taxon>
        <taxon>Pseudomonadota</taxon>
        <taxon>Gammaproteobacteria</taxon>
        <taxon>Alteromonadales</taxon>
        <taxon>Alteromonadaceae</taxon>
        <taxon>Catenovulum</taxon>
    </lineage>
</organism>
<keyword evidence="2" id="KW-1185">Reference proteome</keyword>
<dbReference type="InterPro" id="IPR014987">
    <property type="entry name" value="UPF_YfcL"/>
</dbReference>
<evidence type="ECO:0000313" key="2">
    <source>
        <dbReference type="Proteomes" id="UP001163726"/>
    </source>
</evidence>
<protein>
    <submittedName>
        <fullName evidence="1">YfcL family protein</fullName>
    </submittedName>
</protein>
<dbReference type="RefSeq" id="WP_268075701.1">
    <property type="nucleotide sequence ID" value="NZ_CP109965.1"/>
</dbReference>
<dbReference type="Proteomes" id="UP001163726">
    <property type="component" value="Chromosome"/>
</dbReference>
<accession>A0ABY7AS89</accession>
<dbReference type="Pfam" id="PF08891">
    <property type="entry name" value="YfcL"/>
    <property type="match status" value="1"/>
</dbReference>
<reference evidence="1" key="1">
    <citation type="submission" date="2022-10" db="EMBL/GenBank/DDBJ databases">
        <title>Catenovulum adriacola sp. nov. isolated in the Harbour of Susak.</title>
        <authorList>
            <person name="Schoch T."/>
            <person name="Reich S.J."/>
            <person name="Stoeferle S."/>
            <person name="Flaiz M."/>
            <person name="Kazda M."/>
            <person name="Riedel C.U."/>
            <person name="Duerre P."/>
        </authorList>
    </citation>
    <scope>NUCLEOTIDE SEQUENCE</scope>
    <source>
        <strain evidence="1">TS8</strain>
    </source>
</reference>